<dbReference type="PROSITE" id="PS50987">
    <property type="entry name" value="HTH_ARSR_2"/>
    <property type="match status" value="1"/>
</dbReference>
<dbReference type="SUPFAM" id="SSF46785">
    <property type="entry name" value="Winged helix' DNA-binding domain"/>
    <property type="match status" value="1"/>
</dbReference>
<dbReference type="GO" id="GO:0046685">
    <property type="term" value="P:response to arsenic-containing substance"/>
    <property type="evidence" value="ECO:0007669"/>
    <property type="project" value="UniProtKB-KW"/>
</dbReference>
<keyword evidence="7" id="KW-1185">Reference proteome</keyword>
<dbReference type="NCBIfam" id="NF033788">
    <property type="entry name" value="HTH_metalloreg"/>
    <property type="match status" value="1"/>
</dbReference>
<proteinExistence type="predicted"/>
<keyword evidence="4" id="KW-0804">Transcription</keyword>
<dbReference type="CDD" id="cd00090">
    <property type="entry name" value="HTH_ARSR"/>
    <property type="match status" value="1"/>
</dbReference>
<organism evidence="6 7">
    <name type="scientific">Motiliproteus coralliicola</name>
    <dbReference type="NCBI Taxonomy" id="2283196"/>
    <lineage>
        <taxon>Bacteria</taxon>
        <taxon>Pseudomonadati</taxon>
        <taxon>Pseudomonadota</taxon>
        <taxon>Gammaproteobacteria</taxon>
        <taxon>Oceanospirillales</taxon>
        <taxon>Oceanospirillaceae</taxon>
        <taxon>Motiliproteus</taxon>
    </lineage>
</organism>
<dbReference type="InterPro" id="IPR051081">
    <property type="entry name" value="HTH_MetalResp_TranReg"/>
</dbReference>
<accession>A0A369WCJ8</accession>
<feature type="domain" description="HTH arsR-type" evidence="5">
    <location>
        <begin position="1"/>
        <end position="91"/>
    </location>
</feature>
<dbReference type="EMBL" id="QQOH01000004">
    <property type="protein sequence ID" value="RDE19033.1"/>
    <property type="molecule type" value="Genomic_DNA"/>
</dbReference>
<evidence type="ECO:0000256" key="3">
    <source>
        <dbReference type="ARBA" id="ARBA00023125"/>
    </source>
</evidence>
<dbReference type="SMART" id="SM00418">
    <property type="entry name" value="HTH_ARSR"/>
    <property type="match status" value="1"/>
</dbReference>
<evidence type="ECO:0000256" key="2">
    <source>
        <dbReference type="ARBA" id="ARBA00023015"/>
    </source>
</evidence>
<dbReference type="PANTHER" id="PTHR33154">
    <property type="entry name" value="TRANSCRIPTIONAL REGULATOR, ARSR FAMILY"/>
    <property type="match status" value="1"/>
</dbReference>
<dbReference type="PRINTS" id="PR00778">
    <property type="entry name" value="HTHARSR"/>
</dbReference>
<keyword evidence="3" id="KW-0238">DNA-binding</keyword>
<dbReference type="FunFam" id="1.10.10.10:FF:000279">
    <property type="entry name" value="Transcriptional regulator, ArsR family"/>
    <property type="match status" value="1"/>
</dbReference>
<dbReference type="InterPro" id="IPR036388">
    <property type="entry name" value="WH-like_DNA-bd_sf"/>
</dbReference>
<dbReference type="GO" id="GO:0003700">
    <property type="term" value="F:DNA-binding transcription factor activity"/>
    <property type="evidence" value="ECO:0007669"/>
    <property type="project" value="InterPro"/>
</dbReference>
<dbReference type="InterPro" id="IPR011991">
    <property type="entry name" value="ArsR-like_HTH"/>
</dbReference>
<gene>
    <name evidence="6" type="ORF">DV711_15670</name>
</gene>
<evidence type="ECO:0000313" key="6">
    <source>
        <dbReference type="EMBL" id="RDE19033.1"/>
    </source>
</evidence>
<dbReference type="OrthoDB" id="9793058at2"/>
<dbReference type="PANTHER" id="PTHR33154:SF18">
    <property type="entry name" value="ARSENICAL RESISTANCE OPERON REPRESSOR"/>
    <property type="match status" value="1"/>
</dbReference>
<evidence type="ECO:0000313" key="7">
    <source>
        <dbReference type="Proteomes" id="UP000253769"/>
    </source>
</evidence>
<dbReference type="InterPro" id="IPR036390">
    <property type="entry name" value="WH_DNA-bd_sf"/>
</dbReference>
<keyword evidence="1" id="KW-0059">Arsenical resistance</keyword>
<evidence type="ECO:0000256" key="1">
    <source>
        <dbReference type="ARBA" id="ARBA00022849"/>
    </source>
</evidence>
<sequence length="116" mass="12939">MMDEPCAIFKCLADPTRLRTLLLIRAEGELCVCELGAALELSQPKVSRHLALLRNAKLLLDSRQGQWIFYRLNPELNDWIEQVLAAVAPACACQLEADLASLQAMGDRPERQSICC</sequence>
<dbReference type="InterPro" id="IPR001845">
    <property type="entry name" value="HTH_ArsR_DNA-bd_dom"/>
</dbReference>
<protein>
    <submittedName>
        <fullName evidence="6">ArsR family transcriptional regulator</fullName>
    </submittedName>
</protein>
<comment type="caution">
    <text evidence="6">The sequence shown here is derived from an EMBL/GenBank/DDBJ whole genome shotgun (WGS) entry which is preliminary data.</text>
</comment>
<keyword evidence="2" id="KW-0805">Transcription regulation</keyword>
<dbReference type="Gene3D" id="1.10.10.10">
    <property type="entry name" value="Winged helix-like DNA-binding domain superfamily/Winged helix DNA-binding domain"/>
    <property type="match status" value="1"/>
</dbReference>
<evidence type="ECO:0000256" key="4">
    <source>
        <dbReference type="ARBA" id="ARBA00023163"/>
    </source>
</evidence>
<name>A0A369WCJ8_9GAMM</name>
<evidence type="ECO:0000259" key="5">
    <source>
        <dbReference type="PROSITE" id="PS50987"/>
    </source>
</evidence>
<dbReference type="NCBIfam" id="NF007528">
    <property type="entry name" value="PRK10141.1"/>
    <property type="match status" value="1"/>
</dbReference>
<dbReference type="AlphaFoldDB" id="A0A369WCJ8"/>
<dbReference type="Proteomes" id="UP000253769">
    <property type="component" value="Unassembled WGS sequence"/>
</dbReference>
<dbReference type="GO" id="GO:0003677">
    <property type="term" value="F:DNA binding"/>
    <property type="evidence" value="ECO:0007669"/>
    <property type="project" value="UniProtKB-KW"/>
</dbReference>
<reference evidence="6 7" key="1">
    <citation type="submission" date="2018-07" db="EMBL/GenBank/DDBJ databases">
        <title>Motiliproteus coralliicola sp. nov., a bacterium isolated from Coral.</title>
        <authorList>
            <person name="Wang G."/>
        </authorList>
    </citation>
    <scope>NUCLEOTIDE SEQUENCE [LARGE SCALE GENOMIC DNA]</scope>
    <source>
        <strain evidence="6 7">C34</strain>
    </source>
</reference>
<dbReference type="Pfam" id="PF01022">
    <property type="entry name" value="HTH_5"/>
    <property type="match status" value="1"/>
</dbReference>